<proteinExistence type="predicted"/>
<dbReference type="Pfam" id="PF00005">
    <property type="entry name" value="ABC_tran"/>
    <property type="match status" value="1"/>
</dbReference>
<dbReference type="PANTHER" id="PTHR24220:SF611">
    <property type="entry name" value="ATP-BINDING COMPONENT OF ABC TRANSPORTER-RELATED"/>
    <property type="match status" value="1"/>
</dbReference>
<name>A0ABU3W3D6_9GAMM</name>
<dbReference type="SUPFAM" id="SSF52540">
    <property type="entry name" value="P-loop containing nucleoside triphosphate hydrolases"/>
    <property type="match status" value="1"/>
</dbReference>
<dbReference type="GO" id="GO:0005524">
    <property type="term" value="F:ATP binding"/>
    <property type="evidence" value="ECO:0007669"/>
    <property type="project" value="UniProtKB-KW"/>
</dbReference>
<keyword evidence="2" id="KW-0547">Nucleotide-binding</keyword>
<keyword evidence="3 5" id="KW-0067">ATP-binding</keyword>
<gene>
    <name evidence="5" type="ORF">RYS15_20320</name>
</gene>
<protein>
    <submittedName>
        <fullName evidence="5">ABC transporter ATP-binding protein</fullName>
    </submittedName>
</protein>
<dbReference type="Proteomes" id="UP001269819">
    <property type="component" value="Unassembled WGS sequence"/>
</dbReference>
<dbReference type="EMBL" id="JAWIIJ010000024">
    <property type="protein sequence ID" value="MDV2081042.1"/>
    <property type="molecule type" value="Genomic_DNA"/>
</dbReference>
<dbReference type="InterPro" id="IPR015854">
    <property type="entry name" value="ABC_transpr_LolD-like"/>
</dbReference>
<evidence type="ECO:0000256" key="1">
    <source>
        <dbReference type="ARBA" id="ARBA00022448"/>
    </source>
</evidence>
<dbReference type="RefSeq" id="WP_316975339.1">
    <property type="nucleotide sequence ID" value="NZ_JAWIIJ010000024.1"/>
</dbReference>
<reference evidence="5 6" key="1">
    <citation type="submission" date="2023-10" db="EMBL/GenBank/DDBJ databases">
        <title>Characteristics and mechanism of a salt-tolerant marine origin heterotrophic nitrifying- aerobic denitrifying bacteria Marinobacter xestospongiae HN1.</title>
        <authorList>
            <person name="Qi R."/>
        </authorList>
    </citation>
    <scope>NUCLEOTIDE SEQUENCE [LARGE SCALE GENOMIC DNA]</scope>
    <source>
        <strain evidence="5 6">HN1</strain>
    </source>
</reference>
<evidence type="ECO:0000256" key="2">
    <source>
        <dbReference type="ARBA" id="ARBA00022741"/>
    </source>
</evidence>
<dbReference type="InterPro" id="IPR017911">
    <property type="entry name" value="MacB-like_ATP-bd"/>
</dbReference>
<organism evidence="5 6">
    <name type="scientific">Marinobacter xestospongiae</name>
    <dbReference type="NCBI Taxonomy" id="994319"/>
    <lineage>
        <taxon>Bacteria</taxon>
        <taxon>Pseudomonadati</taxon>
        <taxon>Pseudomonadota</taxon>
        <taxon>Gammaproteobacteria</taxon>
        <taxon>Pseudomonadales</taxon>
        <taxon>Marinobacteraceae</taxon>
        <taxon>Marinobacter</taxon>
    </lineage>
</organism>
<feature type="domain" description="ABC transporter" evidence="4">
    <location>
        <begin position="14"/>
        <end position="232"/>
    </location>
</feature>
<dbReference type="PROSITE" id="PS50893">
    <property type="entry name" value="ABC_TRANSPORTER_2"/>
    <property type="match status" value="1"/>
</dbReference>
<accession>A0ABU3W3D6</accession>
<dbReference type="InterPro" id="IPR003593">
    <property type="entry name" value="AAA+_ATPase"/>
</dbReference>
<evidence type="ECO:0000313" key="6">
    <source>
        <dbReference type="Proteomes" id="UP001269819"/>
    </source>
</evidence>
<dbReference type="InterPro" id="IPR027417">
    <property type="entry name" value="P-loop_NTPase"/>
</dbReference>
<evidence type="ECO:0000313" key="5">
    <source>
        <dbReference type="EMBL" id="MDV2081042.1"/>
    </source>
</evidence>
<sequence>MTFSQTDREETPTLRTRDLRFRWSPADPWLAFPDLTLAPGTNLFLKGPSGSGKSTLLSLVCGLAAPQQGLIEVMGQDLGQLSRGERDALRANHLGVIFQQFNLVPYLSVTANTLLPCRLSAGRRDRTDPTPDAEAKRLLSALAVPSRLWSKPVTQLSVGQQQRVAAARALIGAPRLILADEPTSALDRENRDRFLELLLTLAGERRTSVLFVSHDDTLARHFDQLTTLGDPA</sequence>
<dbReference type="Gene3D" id="3.40.50.300">
    <property type="entry name" value="P-loop containing nucleotide triphosphate hydrolases"/>
    <property type="match status" value="1"/>
</dbReference>
<dbReference type="InterPro" id="IPR003439">
    <property type="entry name" value="ABC_transporter-like_ATP-bd"/>
</dbReference>
<dbReference type="PANTHER" id="PTHR24220">
    <property type="entry name" value="IMPORT ATP-BINDING PROTEIN"/>
    <property type="match status" value="1"/>
</dbReference>
<comment type="caution">
    <text evidence="5">The sequence shown here is derived from an EMBL/GenBank/DDBJ whole genome shotgun (WGS) entry which is preliminary data.</text>
</comment>
<keyword evidence="1" id="KW-0813">Transport</keyword>
<dbReference type="SMART" id="SM00382">
    <property type="entry name" value="AAA"/>
    <property type="match status" value="1"/>
</dbReference>
<evidence type="ECO:0000259" key="4">
    <source>
        <dbReference type="PROSITE" id="PS50893"/>
    </source>
</evidence>
<evidence type="ECO:0000256" key="3">
    <source>
        <dbReference type="ARBA" id="ARBA00022840"/>
    </source>
</evidence>
<keyword evidence="6" id="KW-1185">Reference proteome</keyword>
<dbReference type="CDD" id="cd03255">
    <property type="entry name" value="ABC_MJ0796_LolCDE_FtsE"/>
    <property type="match status" value="1"/>
</dbReference>